<dbReference type="Pfam" id="PF18599">
    <property type="entry name" value="LCIB_C_CA"/>
    <property type="match status" value="1"/>
</dbReference>
<dbReference type="RefSeq" id="WP_023069471.1">
    <property type="nucleotide sequence ID" value="NZ_AUZM01000110.1"/>
</dbReference>
<dbReference type="Proteomes" id="UP000017127">
    <property type="component" value="Unassembled WGS sequence"/>
</dbReference>
<dbReference type="InterPro" id="IPR040703">
    <property type="entry name" value="LCIB/C_CA"/>
</dbReference>
<accession>U7QBZ2</accession>
<evidence type="ECO:0000259" key="1">
    <source>
        <dbReference type="Pfam" id="PF18599"/>
    </source>
</evidence>
<protein>
    <recommendedName>
        <fullName evidence="1">Limiting CO2-inducible protein B/C beta carbonyic anhydrase domain-containing protein</fullName>
    </recommendedName>
</protein>
<reference evidence="2 3" key="1">
    <citation type="journal article" date="2013" name="Front. Microbiol.">
        <title>Comparative genomic analyses of the cyanobacterium, Lyngbya aestuarii BL J, a powerful hydrogen producer.</title>
        <authorList>
            <person name="Kothari A."/>
            <person name="Vaughn M."/>
            <person name="Garcia-Pichel F."/>
        </authorList>
    </citation>
    <scope>NUCLEOTIDE SEQUENCE [LARGE SCALE GENOMIC DNA]</scope>
    <source>
        <strain evidence="2 3">BL J</strain>
    </source>
</reference>
<keyword evidence="3" id="KW-1185">Reference proteome</keyword>
<dbReference type="PANTHER" id="PTHR38016">
    <property type="entry name" value="UNNAMED PRODUCT"/>
    <property type="match status" value="1"/>
</dbReference>
<dbReference type="AlphaFoldDB" id="U7QBZ2"/>
<evidence type="ECO:0000313" key="2">
    <source>
        <dbReference type="EMBL" id="ERT04256.1"/>
    </source>
</evidence>
<organism evidence="2 3">
    <name type="scientific">Lyngbya aestuarii BL J</name>
    <dbReference type="NCBI Taxonomy" id="1348334"/>
    <lineage>
        <taxon>Bacteria</taxon>
        <taxon>Bacillati</taxon>
        <taxon>Cyanobacteriota</taxon>
        <taxon>Cyanophyceae</taxon>
        <taxon>Oscillatoriophycideae</taxon>
        <taxon>Oscillatoriales</taxon>
        <taxon>Microcoleaceae</taxon>
        <taxon>Lyngbya</taxon>
    </lineage>
</organism>
<name>U7QBZ2_9CYAN</name>
<dbReference type="OrthoDB" id="9792766at2"/>
<dbReference type="PATRIC" id="fig|1348334.3.peg.5566"/>
<proteinExistence type="predicted"/>
<gene>
    <name evidence="2" type="ORF">M595_5802</name>
</gene>
<dbReference type="EMBL" id="AUZM01000110">
    <property type="protein sequence ID" value="ERT04256.1"/>
    <property type="molecule type" value="Genomic_DNA"/>
</dbReference>
<comment type="caution">
    <text evidence="2">The sequence shown here is derived from an EMBL/GenBank/DDBJ whole genome shotgun (WGS) entry which is preliminary data.</text>
</comment>
<evidence type="ECO:0000313" key="3">
    <source>
        <dbReference type="Proteomes" id="UP000017127"/>
    </source>
</evidence>
<sequence length="257" mass="29134">MQQKTTRGSEGAVFSPFLDAMNTHFPGSLPLKYYMKKTYDCLSQDGFEDENTMGMIAICRDELTDPLYEEVVKYWGKTFNCCSLAGFITLGKTGLAAATNHTPIFDNIRRFTFYAMPHIAISRYGEIGKVYREGIQKASHACGALEAIVKELECGHLNLEMDLQDLEQSIIRQKILSSLNYGDKPNLVEITKLACQIISEDVERLLNPLDPTIFNYAVMTGIQIHGPLETQWIYPQNFYIVSSQFKRTKKTIAIFIN</sequence>
<dbReference type="PANTHER" id="PTHR38016:SF1">
    <property type="entry name" value="LIMITING CO2-INDUCIBLE PROTEIN B_C BETA CARBONYIC ANHYDRASE DOMAIN-CONTAINING PROTEIN"/>
    <property type="match status" value="1"/>
</dbReference>
<feature type="domain" description="Limiting CO2-inducible protein B/C beta carbonyic anhydrase" evidence="1">
    <location>
        <begin position="29"/>
        <end position="241"/>
    </location>
</feature>